<dbReference type="AlphaFoldDB" id="A0A366LY27"/>
<keyword evidence="4" id="KW-1185">Reference proteome</keyword>
<dbReference type="InterPro" id="IPR036291">
    <property type="entry name" value="NAD(P)-bd_dom_sf"/>
</dbReference>
<dbReference type="OrthoDB" id="9801785at2"/>
<dbReference type="Gene3D" id="3.40.50.720">
    <property type="entry name" value="NAD(P)-binding Rossmann-like Domain"/>
    <property type="match status" value="1"/>
</dbReference>
<dbReference type="Pfam" id="PF16363">
    <property type="entry name" value="GDP_Man_Dehyd"/>
    <property type="match status" value="1"/>
</dbReference>
<gene>
    <name evidence="3" type="ORF">DP939_18230</name>
</gene>
<comment type="caution">
    <text evidence="3">The sequence shown here is derived from an EMBL/GenBank/DDBJ whole genome shotgun (WGS) entry which is preliminary data.</text>
</comment>
<organism evidence="3 4">
    <name type="scientific">Spongiactinospora rosea</name>
    <dbReference type="NCBI Taxonomy" id="2248750"/>
    <lineage>
        <taxon>Bacteria</taxon>
        <taxon>Bacillati</taxon>
        <taxon>Actinomycetota</taxon>
        <taxon>Actinomycetes</taxon>
        <taxon>Streptosporangiales</taxon>
        <taxon>Streptosporangiaceae</taxon>
        <taxon>Spongiactinospora</taxon>
    </lineage>
</organism>
<evidence type="ECO:0000313" key="3">
    <source>
        <dbReference type="EMBL" id="RBQ18453.1"/>
    </source>
</evidence>
<name>A0A366LY27_9ACTN</name>
<evidence type="ECO:0000259" key="2">
    <source>
        <dbReference type="Pfam" id="PF16363"/>
    </source>
</evidence>
<feature type="region of interest" description="Disordered" evidence="1">
    <location>
        <begin position="1"/>
        <end position="49"/>
    </location>
</feature>
<evidence type="ECO:0000313" key="4">
    <source>
        <dbReference type="Proteomes" id="UP000253303"/>
    </source>
</evidence>
<dbReference type="Proteomes" id="UP000253303">
    <property type="component" value="Unassembled WGS sequence"/>
</dbReference>
<protein>
    <recommendedName>
        <fullName evidence="2">NAD(P)-binding domain-containing protein</fullName>
    </recommendedName>
</protein>
<feature type="region of interest" description="Disordered" evidence="1">
    <location>
        <begin position="97"/>
        <end position="124"/>
    </location>
</feature>
<dbReference type="EMBL" id="QMEY01000007">
    <property type="protein sequence ID" value="RBQ18453.1"/>
    <property type="molecule type" value="Genomic_DNA"/>
</dbReference>
<dbReference type="InterPro" id="IPR016040">
    <property type="entry name" value="NAD(P)-bd_dom"/>
</dbReference>
<dbReference type="SUPFAM" id="SSF51735">
    <property type="entry name" value="NAD(P)-binding Rossmann-fold domains"/>
    <property type="match status" value="1"/>
</dbReference>
<sequence length="124" mass="13683">MGRPPYLRTDHRTHPHPRSVPQARRLGPRRRTGSRTPRPSGHRRRTGVLPEVVYHLAARIDVRTSVTDPARDAAVSVGGTINLLNAAREVGARPVFTFTDGAGTTPPEDAPWRRTPGSPAQRFK</sequence>
<accession>A0A366LY27</accession>
<evidence type="ECO:0000256" key="1">
    <source>
        <dbReference type="SAM" id="MobiDB-lite"/>
    </source>
</evidence>
<proteinExistence type="predicted"/>
<reference evidence="3 4" key="1">
    <citation type="submission" date="2018-06" db="EMBL/GenBank/DDBJ databases">
        <title>Sphaerisporangium craniellae sp. nov., isolated from a marine sponge in the South China Sea.</title>
        <authorList>
            <person name="Li L."/>
        </authorList>
    </citation>
    <scope>NUCLEOTIDE SEQUENCE [LARGE SCALE GENOMIC DNA]</scope>
    <source>
        <strain evidence="3 4">LHW63015</strain>
    </source>
</reference>
<feature type="domain" description="NAD(P)-binding" evidence="2">
    <location>
        <begin position="50"/>
        <end position="97"/>
    </location>
</feature>